<dbReference type="AlphaFoldDB" id="H1KPV6"/>
<proteinExistence type="predicted"/>
<organism evidence="1 2">
    <name type="scientific">Methylorubrum extorquens DSM 13060</name>
    <dbReference type="NCBI Taxonomy" id="882800"/>
    <lineage>
        <taxon>Bacteria</taxon>
        <taxon>Pseudomonadati</taxon>
        <taxon>Pseudomonadota</taxon>
        <taxon>Alphaproteobacteria</taxon>
        <taxon>Hyphomicrobiales</taxon>
        <taxon>Methylobacteriaceae</taxon>
        <taxon>Methylorubrum</taxon>
    </lineage>
</organism>
<dbReference type="EMBL" id="AGJK01000182">
    <property type="protein sequence ID" value="EHP90459.1"/>
    <property type="molecule type" value="Genomic_DNA"/>
</dbReference>
<accession>H1KPV6</accession>
<sequence length="41" mass="4213">RKPPKLVAVALANKLARIAWKLMITGESFAGRPAPAAAGAV</sequence>
<evidence type="ECO:0000313" key="1">
    <source>
        <dbReference type="EMBL" id="EHP90459.1"/>
    </source>
</evidence>
<feature type="non-terminal residue" evidence="1">
    <location>
        <position position="1"/>
    </location>
</feature>
<name>H1KPV6_METEX</name>
<evidence type="ECO:0000313" key="2">
    <source>
        <dbReference type="Proteomes" id="UP000004382"/>
    </source>
</evidence>
<gene>
    <name evidence="1" type="ORF">MetexDRAFT_4669</name>
</gene>
<reference evidence="1 2" key="1">
    <citation type="submission" date="2011-09" db="EMBL/GenBank/DDBJ databases">
        <title>The draft genome of Methylobacterium extorquens DSM 13060.</title>
        <authorList>
            <consortium name="US DOE Joint Genome Institute (JGI-PGF)"/>
            <person name="Lucas S."/>
            <person name="Han J."/>
            <person name="Lapidus A."/>
            <person name="Cheng J.-F."/>
            <person name="Goodwin L."/>
            <person name="Pitluck S."/>
            <person name="Peters L."/>
            <person name="Land M.L."/>
            <person name="Hauser L."/>
            <person name="Koskimaki J."/>
            <person name="Halonen O."/>
            <person name="Pirttila A."/>
            <person name="Frank C."/>
            <person name="Woyke T.J."/>
        </authorList>
    </citation>
    <scope>NUCLEOTIDE SEQUENCE [LARGE SCALE GENOMIC DNA]</scope>
    <source>
        <strain evidence="1 2">DSM 13060</strain>
    </source>
</reference>
<comment type="caution">
    <text evidence="1">The sequence shown here is derived from an EMBL/GenBank/DDBJ whole genome shotgun (WGS) entry which is preliminary data.</text>
</comment>
<dbReference type="Proteomes" id="UP000004382">
    <property type="component" value="Unassembled WGS sequence"/>
</dbReference>
<protein>
    <submittedName>
        <fullName evidence="1">Transposase</fullName>
    </submittedName>
</protein>